<dbReference type="Proteomes" id="UP000265614">
    <property type="component" value="Unassembled WGS sequence"/>
</dbReference>
<evidence type="ECO:0008006" key="3">
    <source>
        <dbReference type="Google" id="ProtNLM"/>
    </source>
</evidence>
<comment type="caution">
    <text evidence="1">The sequence shown here is derived from an EMBL/GenBank/DDBJ whole genome shotgun (WGS) entry which is preliminary data.</text>
</comment>
<reference evidence="1 2" key="1">
    <citation type="submission" date="2018-09" db="EMBL/GenBank/DDBJ databases">
        <title>YIM 75000 draft genome.</title>
        <authorList>
            <person name="Tang S."/>
            <person name="Feng Y."/>
        </authorList>
    </citation>
    <scope>NUCLEOTIDE SEQUENCE [LARGE SCALE GENOMIC DNA]</scope>
    <source>
        <strain evidence="1 2">YIM 75000</strain>
    </source>
</reference>
<evidence type="ECO:0000313" key="1">
    <source>
        <dbReference type="EMBL" id="RJK93813.1"/>
    </source>
</evidence>
<protein>
    <recommendedName>
        <fullName evidence="3">Rho termination factor N-terminal domain-containing protein</fullName>
    </recommendedName>
</protein>
<proteinExistence type="predicted"/>
<gene>
    <name evidence="1" type="ORF">D5H78_15955</name>
</gene>
<name>A0A3A3YXL6_9ACTN</name>
<sequence length="197" mass="21924">MARNVISLVATEHRRIDELLVRSVKGRGSREKHRDEAVALVNAHLRALRAEVHDFVLQRVPERSDEVAALDSTQDELVQVADGVAGTDPTTPSYAPRVEALRERFVTYASREGDLLSEAARSVEVPRLRDLGAAYLRKRDAELKARAAGTSRGTPRRLDVPKADLYEQARRAGIPGRSAMSREELIRALREAQGARR</sequence>
<dbReference type="EMBL" id="QZEZ01000008">
    <property type="protein sequence ID" value="RJK93813.1"/>
    <property type="molecule type" value="Genomic_DNA"/>
</dbReference>
<dbReference type="RefSeq" id="WP_119951484.1">
    <property type="nucleotide sequence ID" value="NZ_QZEZ01000008.1"/>
</dbReference>
<dbReference type="AlphaFoldDB" id="A0A3A3YXL6"/>
<dbReference type="OrthoDB" id="5183396at2"/>
<evidence type="ECO:0000313" key="2">
    <source>
        <dbReference type="Proteomes" id="UP000265614"/>
    </source>
</evidence>
<organism evidence="1 2">
    <name type="scientific">Vallicoccus soli</name>
    <dbReference type="NCBI Taxonomy" id="2339232"/>
    <lineage>
        <taxon>Bacteria</taxon>
        <taxon>Bacillati</taxon>
        <taxon>Actinomycetota</taxon>
        <taxon>Actinomycetes</taxon>
        <taxon>Motilibacterales</taxon>
        <taxon>Vallicoccaceae</taxon>
        <taxon>Vallicoccus</taxon>
    </lineage>
</organism>
<keyword evidence="2" id="KW-1185">Reference proteome</keyword>
<accession>A0A3A3YXL6</accession>